<organism evidence="1 2">
    <name type="scientific">Parvimonas micra ATCC 33270</name>
    <dbReference type="NCBI Taxonomy" id="411465"/>
    <lineage>
        <taxon>Bacteria</taxon>
        <taxon>Bacillati</taxon>
        <taxon>Bacillota</taxon>
        <taxon>Tissierellia</taxon>
        <taxon>Tissierellales</taxon>
        <taxon>Peptoniphilaceae</taxon>
        <taxon>Parvimonas</taxon>
    </lineage>
</organism>
<comment type="caution">
    <text evidence="1">The sequence shown here is derived from an EMBL/GenBank/DDBJ whole genome shotgun (WGS) entry which is preliminary data.</text>
</comment>
<proteinExistence type="predicted"/>
<evidence type="ECO:0000313" key="2">
    <source>
        <dbReference type="Proteomes" id="UP000003162"/>
    </source>
</evidence>
<protein>
    <submittedName>
        <fullName evidence="1">Uncharacterized protein</fullName>
    </submittedName>
</protein>
<dbReference type="EMBL" id="ABEE02000016">
    <property type="protein sequence ID" value="EDP24143.1"/>
    <property type="molecule type" value="Genomic_DNA"/>
</dbReference>
<dbReference type="Proteomes" id="UP000003162">
    <property type="component" value="Unassembled WGS sequence"/>
</dbReference>
<accession>A8SKM4</accession>
<dbReference type="HOGENOM" id="CLU_3366394_0_0_9"/>
<sequence>MQEKEGEIIPLLRACKGYYLFDHKTKFIEKKNIKK</sequence>
<dbReference type="AlphaFoldDB" id="A8SKM4"/>
<reference evidence="1 2" key="2">
    <citation type="submission" date="2007-09" db="EMBL/GenBank/DDBJ databases">
        <authorList>
            <person name="Fulton L."/>
            <person name="Clifton S."/>
            <person name="Fulton B."/>
            <person name="Xu J."/>
            <person name="Minx P."/>
            <person name="Pepin K.H."/>
            <person name="Johnson M."/>
            <person name="Thiruvilangam P."/>
            <person name="Bhonagiri V."/>
            <person name="Nash W.E."/>
            <person name="Mardis E.R."/>
            <person name="Wilson R.K."/>
        </authorList>
    </citation>
    <scope>NUCLEOTIDE SEQUENCE [LARGE SCALE GENOMIC DNA]</scope>
    <source>
        <strain evidence="1 2">ATCC 33270</strain>
    </source>
</reference>
<evidence type="ECO:0000313" key="1">
    <source>
        <dbReference type="EMBL" id="EDP24143.1"/>
    </source>
</evidence>
<gene>
    <name evidence="1" type="ORF">PEPMIC_00723</name>
</gene>
<reference evidence="1 2" key="1">
    <citation type="submission" date="2007-09" db="EMBL/GenBank/DDBJ databases">
        <title>Draft genome sequence of Peptostreptococcus micros (ATCC 33270).</title>
        <authorList>
            <person name="Sudarsanam P."/>
            <person name="Ley R."/>
            <person name="Guruge J."/>
            <person name="Turnbaugh P.J."/>
            <person name="Mahowald M."/>
            <person name="Liep D."/>
            <person name="Gordon J."/>
        </authorList>
    </citation>
    <scope>NUCLEOTIDE SEQUENCE [LARGE SCALE GENOMIC DNA]</scope>
    <source>
        <strain evidence="1 2">ATCC 33270</strain>
    </source>
</reference>
<name>A8SKM4_9FIRM</name>